<evidence type="ECO:0000256" key="6">
    <source>
        <dbReference type="HAMAP-Rule" id="MF_01345"/>
    </source>
</evidence>
<dbReference type="EMBL" id="LN890285">
    <property type="protein sequence ID" value="CUR53312.1"/>
    <property type="molecule type" value="Genomic_DNA"/>
</dbReference>
<dbReference type="GO" id="GO:0022627">
    <property type="term" value="C:cytosolic small ribosomal subunit"/>
    <property type="evidence" value="ECO:0007669"/>
    <property type="project" value="UniProtKB-UniRule"/>
</dbReference>
<evidence type="ECO:0000256" key="7">
    <source>
        <dbReference type="RuleBase" id="RU003872"/>
    </source>
</evidence>
<dbReference type="GO" id="GO:0003735">
    <property type="term" value="F:structural constituent of ribosome"/>
    <property type="evidence" value="ECO:0007669"/>
    <property type="project" value="UniProtKB-UniRule"/>
</dbReference>
<dbReference type="AlphaFoldDB" id="A0A160SWQ9"/>
<dbReference type="Pfam" id="PF00366">
    <property type="entry name" value="Ribosomal_S17"/>
    <property type="match status" value="1"/>
</dbReference>
<dbReference type="SUPFAM" id="SSF50249">
    <property type="entry name" value="Nucleic acid-binding proteins"/>
    <property type="match status" value="1"/>
</dbReference>
<dbReference type="NCBIfam" id="TIGR03635">
    <property type="entry name" value="uS17_bact"/>
    <property type="match status" value="1"/>
</dbReference>
<dbReference type="PRINTS" id="PR00973">
    <property type="entry name" value="RIBOSOMALS17"/>
</dbReference>
<dbReference type="NCBIfam" id="NF004123">
    <property type="entry name" value="PRK05610.1"/>
    <property type="match status" value="1"/>
</dbReference>
<keyword evidence="9" id="KW-1185">Reference proteome</keyword>
<keyword evidence="5 6" id="KW-0687">Ribonucleoprotein</keyword>
<dbReference type="InterPro" id="IPR019984">
    <property type="entry name" value="Ribosomal_uS17_bact/chlr"/>
</dbReference>
<gene>
    <name evidence="6 8" type="primary">rpsQ</name>
    <name evidence="8" type="ORF">BTSPAZIEG_0353</name>
</gene>
<evidence type="ECO:0000313" key="8">
    <source>
        <dbReference type="EMBL" id="CUR53312.1"/>
    </source>
</evidence>
<evidence type="ECO:0000256" key="1">
    <source>
        <dbReference type="ARBA" id="ARBA00010254"/>
    </source>
</evidence>
<dbReference type="InterPro" id="IPR019979">
    <property type="entry name" value="Ribosomal_uS17_CS"/>
</dbReference>
<protein>
    <recommendedName>
        <fullName evidence="6">Small ribosomal subunit protein uS17</fullName>
    </recommendedName>
</protein>
<proteinExistence type="inferred from homology"/>
<evidence type="ECO:0000256" key="2">
    <source>
        <dbReference type="ARBA" id="ARBA00022730"/>
    </source>
</evidence>
<dbReference type="PROSITE" id="PS00056">
    <property type="entry name" value="RIBOSOMAL_S17"/>
    <property type="match status" value="1"/>
</dbReference>
<dbReference type="PANTHER" id="PTHR10744:SF1">
    <property type="entry name" value="SMALL RIBOSOMAL SUBUNIT PROTEIN US17M"/>
    <property type="match status" value="1"/>
</dbReference>
<reference evidence="9" key="1">
    <citation type="submission" date="2015-10" db="EMBL/GenBank/DDBJ databases">
        <authorList>
            <person name="Manzano-Marin A."/>
            <person name="Manzano-Marin A."/>
        </authorList>
    </citation>
    <scope>NUCLEOTIDE SEQUENCE [LARGE SCALE GENOMIC DNA]</scope>
    <source>
        <strain evidence="9">BTs</strain>
    </source>
</reference>
<organism evidence="8 9">
    <name type="scientific">Buchnera aphidicola subsp. Tuberolachnus salignus</name>
    <dbReference type="NCBI Taxonomy" id="98804"/>
    <lineage>
        <taxon>Bacteria</taxon>
        <taxon>Pseudomonadati</taxon>
        <taxon>Pseudomonadota</taxon>
        <taxon>Gammaproteobacteria</taxon>
        <taxon>Enterobacterales</taxon>
        <taxon>Erwiniaceae</taxon>
        <taxon>Buchnera</taxon>
    </lineage>
</organism>
<dbReference type="Proteomes" id="UP000243633">
    <property type="component" value="Chromosome 1"/>
</dbReference>
<sequence length="87" mass="10388">MINSKHILQGRVLSNKMQKTIVVIVIRRIQHPIYKKFIQKRTKLYVHDEQNLCMIGDLVEIFECRPISKLKSWKLLRILEKISQSKT</sequence>
<dbReference type="InterPro" id="IPR012340">
    <property type="entry name" value="NA-bd_OB-fold"/>
</dbReference>
<keyword evidence="4 6" id="KW-0689">Ribosomal protein</keyword>
<dbReference type="PANTHER" id="PTHR10744">
    <property type="entry name" value="40S RIBOSOMAL PROTEIN S11 FAMILY MEMBER"/>
    <property type="match status" value="1"/>
</dbReference>
<dbReference type="PATRIC" id="fig|98804.3.peg.331"/>
<dbReference type="GO" id="GO:0006412">
    <property type="term" value="P:translation"/>
    <property type="evidence" value="ECO:0007669"/>
    <property type="project" value="UniProtKB-UniRule"/>
</dbReference>
<comment type="function">
    <text evidence="6">One of the primary rRNA binding proteins, it binds specifically to the 5'-end of 16S ribosomal RNA.</text>
</comment>
<evidence type="ECO:0000256" key="3">
    <source>
        <dbReference type="ARBA" id="ARBA00022884"/>
    </source>
</evidence>
<keyword evidence="2 6" id="KW-0699">rRNA-binding</keyword>
<dbReference type="OrthoDB" id="9811714at2"/>
<keyword evidence="3 6" id="KW-0694">RNA-binding</keyword>
<comment type="similarity">
    <text evidence="1 6 7">Belongs to the universal ribosomal protein uS17 family.</text>
</comment>
<dbReference type="InterPro" id="IPR000266">
    <property type="entry name" value="Ribosomal_uS17"/>
</dbReference>
<dbReference type="Gene3D" id="2.40.50.140">
    <property type="entry name" value="Nucleic acid-binding proteins"/>
    <property type="match status" value="1"/>
</dbReference>
<evidence type="ECO:0000256" key="4">
    <source>
        <dbReference type="ARBA" id="ARBA00022980"/>
    </source>
</evidence>
<accession>A0A160SWQ9</accession>
<evidence type="ECO:0000313" key="9">
    <source>
        <dbReference type="Proteomes" id="UP000243633"/>
    </source>
</evidence>
<comment type="subunit">
    <text evidence="6">Part of the 30S ribosomal subunit.</text>
</comment>
<name>A0A160SWQ9_BUCTT</name>
<dbReference type="CDD" id="cd00364">
    <property type="entry name" value="Ribosomal_uS17"/>
    <property type="match status" value="1"/>
</dbReference>
<dbReference type="STRING" id="98804.BTSPAZIEG_0353"/>
<dbReference type="RefSeq" id="WP_075472867.1">
    <property type="nucleotide sequence ID" value="NZ_CP135003.1"/>
</dbReference>
<dbReference type="HAMAP" id="MF_01345_B">
    <property type="entry name" value="Ribosomal_uS17_B"/>
    <property type="match status" value="1"/>
</dbReference>
<evidence type="ECO:0000256" key="5">
    <source>
        <dbReference type="ARBA" id="ARBA00023274"/>
    </source>
</evidence>
<dbReference type="GO" id="GO:0019843">
    <property type="term" value="F:rRNA binding"/>
    <property type="evidence" value="ECO:0007669"/>
    <property type="project" value="UniProtKB-UniRule"/>
</dbReference>